<sequence length="677" mass="77981">MQKNWRINYDKLKALREKCVAQTMMLNEEYVSARDKLLRAQQLCPTLDYIDSMLTVCDILILAAGFKLSDCEIDDYCVYQLFMPCVTHSDIVFKYKKLLSSLQVIKNEFPGTELALQFLQNAFSKLSDREKHSKYYFKQDTCLAGQHMLKCHSVSSCQVLGTGSIEGVSIEVTSEKSGNYEPYKLPYHDTGEQDDIITHQAALALPKPNQEFYNFENDRRVELFRAGQIWAAHYKASVPHRYALINSNNNFDLIVTWLKPKPVSPNDKRWSFSGLPVGCGSFDLSRGRNDVARPMVFSHQCSPIHSLKENQLEIYPKEGEIWAVYENWNPDECAYNPRSLKECKFHLVEMLSDFSKFSGAEFVCLMKRDGFRSVFERETIGRRQIPSNYLYSFSHNIPAFRLMGGDGEKVKVIFELDQLALPDAMVDGIDAQITLKKKNINVSSHFTPPKQLPSQGLYPESKFLKLKWTPNDFSVGQVWAVYCGKDSMPRQYIQINGVISEKQVSVTFLEPHPVLGHDIEWKKKNLPIACGIFELCKTSTILELSYVSILFEHQRSLLEPSFIIYPKKGEVWAMYKNWNDEWNQNDYRNCEYFVVEILSEFSNENGMTIAKLVKVENHVTYFQRQQDNGFEIVRTVLQAEMLSYSHRIPAFKVPGISTYGISEDSWHLDPNALPCKS</sequence>
<protein>
    <submittedName>
        <fullName evidence="1">Uncharacterized protein</fullName>
    </submittedName>
</protein>
<keyword evidence="2" id="KW-1185">Reference proteome</keyword>
<reference evidence="2" key="1">
    <citation type="journal article" date="2023" name="G3 (Bethesda)">
        <title>Genome assembly and association tests identify interacting loci associated with vigor, precocity, and sex in interspecific pistachio rootstocks.</title>
        <authorList>
            <person name="Palmer W."/>
            <person name="Jacygrad E."/>
            <person name="Sagayaradj S."/>
            <person name="Cavanaugh K."/>
            <person name="Han R."/>
            <person name="Bertier L."/>
            <person name="Beede B."/>
            <person name="Kafkas S."/>
            <person name="Golino D."/>
            <person name="Preece J."/>
            <person name="Michelmore R."/>
        </authorList>
    </citation>
    <scope>NUCLEOTIDE SEQUENCE [LARGE SCALE GENOMIC DNA]</scope>
</reference>
<organism evidence="1 2">
    <name type="scientific">Pistacia integerrima</name>
    <dbReference type="NCBI Taxonomy" id="434235"/>
    <lineage>
        <taxon>Eukaryota</taxon>
        <taxon>Viridiplantae</taxon>
        <taxon>Streptophyta</taxon>
        <taxon>Embryophyta</taxon>
        <taxon>Tracheophyta</taxon>
        <taxon>Spermatophyta</taxon>
        <taxon>Magnoliopsida</taxon>
        <taxon>eudicotyledons</taxon>
        <taxon>Gunneridae</taxon>
        <taxon>Pentapetalae</taxon>
        <taxon>rosids</taxon>
        <taxon>malvids</taxon>
        <taxon>Sapindales</taxon>
        <taxon>Anacardiaceae</taxon>
        <taxon>Pistacia</taxon>
    </lineage>
</organism>
<evidence type="ECO:0000313" key="1">
    <source>
        <dbReference type="EMBL" id="KAJ0054509.1"/>
    </source>
</evidence>
<name>A0ACC0ZQS3_9ROSI</name>
<gene>
    <name evidence="1" type="ORF">Pint_01276</name>
</gene>
<dbReference type="EMBL" id="CM047736">
    <property type="protein sequence ID" value="KAJ0054509.1"/>
    <property type="molecule type" value="Genomic_DNA"/>
</dbReference>
<dbReference type="Proteomes" id="UP001163603">
    <property type="component" value="Chromosome 1"/>
</dbReference>
<accession>A0ACC0ZQS3</accession>
<comment type="caution">
    <text evidence="1">The sequence shown here is derived from an EMBL/GenBank/DDBJ whole genome shotgun (WGS) entry which is preliminary data.</text>
</comment>
<evidence type="ECO:0000313" key="2">
    <source>
        <dbReference type="Proteomes" id="UP001163603"/>
    </source>
</evidence>
<proteinExistence type="predicted"/>